<dbReference type="EMBL" id="CAIIXF020000005">
    <property type="protein sequence ID" value="CAH1782585.1"/>
    <property type="molecule type" value="Genomic_DNA"/>
</dbReference>
<dbReference type="GO" id="GO:0005739">
    <property type="term" value="C:mitochondrion"/>
    <property type="evidence" value="ECO:0007669"/>
    <property type="project" value="GOC"/>
</dbReference>
<protein>
    <recommendedName>
        <fullName evidence="6">Mitochondrial inner membrane protease ATP23</fullName>
        <ecNumber evidence="6">3.4.24.-</ecNumber>
    </recommendedName>
</protein>
<name>A0A8S4NMZ1_OWEFU</name>
<dbReference type="GO" id="GO:0004222">
    <property type="term" value="F:metalloendopeptidase activity"/>
    <property type="evidence" value="ECO:0007669"/>
    <property type="project" value="InterPro"/>
</dbReference>
<feature type="compositionally biased region" description="Polar residues" evidence="7">
    <location>
        <begin position="1"/>
        <end position="22"/>
    </location>
</feature>
<evidence type="ECO:0000256" key="2">
    <source>
        <dbReference type="ARBA" id="ARBA00022670"/>
    </source>
</evidence>
<evidence type="ECO:0000313" key="9">
    <source>
        <dbReference type="Proteomes" id="UP000749559"/>
    </source>
</evidence>
<feature type="non-terminal residue" evidence="8">
    <location>
        <position position="1"/>
    </location>
</feature>
<feature type="compositionally biased region" description="Basic and acidic residues" evidence="7">
    <location>
        <begin position="24"/>
        <end position="34"/>
    </location>
</feature>
<dbReference type="InterPro" id="IPR019165">
    <property type="entry name" value="Peptidase_M76_ATP23"/>
</dbReference>
<dbReference type="OrthoDB" id="285308at2759"/>
<dbReference type="GO" id="GO:0046872">
    <property type="term" value="F:metal ion binding"/>
    <property type="evidence" value="ECO:0007669"/>
    <property type="project" value="UniProtKB-KW"/>
</dbReference>
<keyword evidence="5 6" id="KW-0482">Metalloprotease</keyword>
<evidence type="ECO:0000256" key="1">
    <source>
        <dbReference type="ARBA" id="ARBA00009915"/>
    </source>
</evidence>
<sequence length="266" mass="29749">TNMADGVEKSSNQNSETKSSESAPPREKTLYEETDKEDYGYYFYPDRKGGQETSTWRQILEGRGAARKLKCERNVMWCMDKHPMVRLMAGALKAHGCPVNLKRHVSCEKCKSKVNGGFDPKNNQVVVCHNNSTALGVCCSVLAHELTHAFDQCRAKANFEDVRHLACTEIRAANFNHCSFSAAWAEGDAAMFGERLKAAHQTCVKRKALSSVVLVRNIPVEEASKIVDSVFDKCYNDLEPVGRIPRKGSKDPVRALNEGYMYGYRS</sequence>
<proteinExistence type="inferred from homology"/>
<dbReference type="AlphaFoldDB" id="A0A8S4NMZ1"/>
<keyword evidence="4 6" id="KW-0378">Hydrolase</keyword>
<accession>A0A8S4NMZ1</accession>
<keyword evidence="3 6" id="KW-0479">Metal-binding</keyword>
<dbReference type="GO" id="GO:0033615">
    <property type="term" value="P:mitochondrial proton-transporting ATP synthase complex assembly"/>
    <property type="evidence" value="ECO:0007669"/>
    <property type="project" value="TreeGrafter"/>
</dbReference>
<evidence type="ECO:0000313" key="8">
    <source>
        <dbReference type="EMBL" id="CAH1782585.1"/>
    </source>
</evidence>
<dbReference type="PANTHER" id="PTHR21711">
    <property type="entry name" value="MITOCHONDRIAL INNER MEMBRANE PROTEASE"/>
    <property type="match status" value="1"/>
</dbReference>
<reference evidence="8" key="1">
    <citation type="submission" date="2022-03" db="EMBL/GenBank/DDBJ databases">
        <authorList>
            <person name="Martin C."/>
        </authorList>
    </citation>
    <scope>NUCLEOTIDE SEQUENCE</scope>
</reference>
<dbReference type="Pfam" id="PF09768">
    <property type="entry name" value="Peptidase_M76"/>
    <property type="match status" value="1"/>
</dbReference>
<organism evidence="8 9">
    <name type="scientific">Owenia fusiformis</name>
    <name type="common">Polychaete worm</name>
    <dbReference type="NCBI Taxonomy" id="6347"/>
    <lineage>
        <taxon>Eukaryota</taxon>
        <taxon>Metazoa</taxon>
        <taxon>Spiralia</taxon>
        <taxon>Lophotrochozoa</taxon>
        <taxon>Annelida</taxon>
        <taxon>Polychaeta</taxon>
        <taxon>Sedentaria</taxon>
        <taxon>Canalipalpata</taxon>
        <taxon>Sabellida</taxon>
        <taxon>Oweniida</taxon>
        <taxon>Oweniidae</taxon>
        <taxon>Owenia</taxon>
    </lineage>
</organism>
<dbReference type="Proteomes" id="UP000749559">
    <property type="component" value="Unassembled WGS sequence"/>
</dbReference>
<evidence type="ECO:0000256" key="3">
    <source>
        <dbReference type="ARBA" id="ARBA00022723"/>
    </source>
</evidence>
<keyword evidence="9" id="KW-1185">Reference proteome</keyword>
<dbReference type="GO" id="GO:0034982">
    <property type="term" value="P:mitochondrial protein processing"/>
    <property type="evidence" value="ECO:0007669"/>
    <property type="project" value="TreeGrafter"/>
</dbReference>
<evidence type="ECO:0000256" key="4">
    <source>
        <dbReference type="ARBA" id="ARBA00022801"/>
    </source>
</evidence>
<comment type="similarity">
    <text evidence="1 6">Belongs to the peptidase M76 family.</text>
</comment>
<feature type="region of interest" description="Disordered" evidence="7">
    <location>
        <begin position="1"/>
        <end position="34"/>
    </location>
</feature>
<comment type="caution">
    <text evidence="8">The sequence shown here is derived from an EMBL/GenBank/DDBJ whole genome shotgun (WGS) entry which is preliminary data.</text>
</comment>
<keyword evidence="2 6" id="KW-0645">Protease</keyword>
<gene>
    <name evidence="8" type="ORF">OFUS_LOCUS9018</name>
</gene>
<dbReference type="EC" id="3.4.24.-" evidence="6"/>
<dbReference type="PANTHER" id="PTHR21711:SF0">
    <property type="entry name" value="MITOCHONDRIAL INNER MEMBRANE PROTEASE ATP23 HOMOLOG"/>
    <property type="match status" value="1"/>
</dbReference>
<evidence type="ECO:0000256" key="7">
    <source>
        <dbReference type="SAM" id="MobiDB-lite"/>
    </source>
</evidence>
<evidence type="ECO:0000256" key="5">
    <source>
        <dbReference type="ARBA" id="ARBA00023049"/>
    </source>
</evidence>
<evidence type="ECO:0000256" key="6">
    <source>
        <dbReference type="RuleBase" id="RU364057"/>
    </source>
</evidence>